<evidence type="ECO:0000259" key="1">
    <source>
        <dbReference type="Pfam" id="PF25275"/>
    </source>
</evidence>
<dbReference type="RefSeq" id="WP_317835725.1">
    <property type="nucleotide sequence ID" value="NZ_CP136920.1"/>
</dbReference>
<dbReference type="AlphaFoldDB" id="A0AAQ3LG36"/>
<feature type="domain" description="Golvesin/Xly CBD-like" evidence="1">
    <location>
        <begin position="585"/>
        <end position="708"/>
    </location>
</feature>
<proteinExistence type="predicted"/>
<keyword evidence="3" id="KW-1185">Reference proteome</keyword>
<dbReference type="InterPro" id="IPR012334">
    <property type="entry name" value="Pectin_lyas_fold"/>
</dbReference>
<dbReference type="Pfam" id="PF25275">
    <property type="entry name" value="Golvesin_C"/>
    <property type="match status" value="1"/>
</dbReference>
<dbReference type="SUPFAM" id="SSF51126">
    <property type="entry name" value="Pectin lyase-like"/>
    <property type="match status" value="1"/>
</dbReference>
<reference evidence="2 3" key="1">
    <citation type="submission" date="2023-10" db="EMBL/GenBank/DDBJ databases">
        <title>Rubellicoccus peritrichatus gen. nov., sp. nov., isolated from an algae of coral reef tank.</title>
        <authorList>
            <person name="Luo J."/>
        </authorList>
    </citation>
    <scope>NUCLEOTIDE SEQUENCE [LARGE SCALE GENOMIC DNA]</scope>
    <source>
        <strain evidence="2 3">CR14</strain>
    </source>
</reference>
<evidence type="ECO:0000313" key="2">
    <source>
        <dbReference type="EMBL" id="WOO43183.1"/>
    </source>
</evidence>
<sequence>MSENIFHVRDFGAIPNDGKDDSLAIQNTVSRAVDAGNATVQFEAGDYLVKATANPLDQTSPRFINNIRKIFGPGNYDPSEFNYYAEYAKITASGATGLKLHGAVDRNGDPATRIVNESPFISDEQVRGLFLFAGCDGLLLENLCLTYGPIHGTSGIVTALGPDWVEVDIFEGLPRFDNMPTYCANAWDMESHRLINNINSLTFGSSPSYWRTIDRGDGRRVRIDNVPYASKLREGYGISWWFSLRTFQVIMAASKDVRVENVRIANVPGFGFNTFSCTNVYGNKVVFKSENDHFPVTPRDAWKLAWNDGEVLIENSHFEGVRWDGQNTHGPWFIVVDRESDKTVKFKKEGGRIAPLKRGSEIGFWSGDQLVKRRIADWSYEGKVPNKLREHDHILSITFETEVPSFVKKDTRCAVYCFDIDRYILRNTTCQRIAGAMSIIKNENVLIEGCTFDNIQHPAIVLGTEWQEGTYPRHFVIRDNIFSDSGWIERDGVKGLIGIGGQHKSDDSSFRISDIKITNNVFKDNHLGIDIVRGQDMLIKDNIFENVTVPWQINEASTRNIVIEKNEIIITESGAGTTIINFGDPGYLESEGRWSDSSLLGYNRSNSRYTRGASGSYVKYTPELPEAGEYKVSVFKIFSPTNADSNIQVEIFADGQRHTRKMDFTVGPTDWHTLGSFRFSGQTGDEYIKLTKENANTILRADALKLVRQ</sequence>
<protein>
    <recommendedName>
        <fullName evidence="1">Golvesin/Xly CBD-like domain-containing protein</fullName>
    </recommendedName>
</protein>
<dbReference type="EMBL" id="CP136920">
    <property type="protein sequence ID" value="WOO43183.1"/>
    <property type="molecule type" value="Genomic_DNA"/>
</dbReference>
<evidence type="ECO:0000313" key="3">
    <source>
        <dbReference type="Proteomes" id="UP001304300"/>
    </source>
</evidence>
<gene>
    <name evidence="2" type="ORF">RZN69_08760</name>
</gene>
<dbReference type="KEGG" id="puo:RZN69_08760"/>
<dbReference type="Gene3D" id="2.160.20.10">
    <property type="entry name" value="Single-stranded right-handed beta-helix, Pectin lyase-like"/>
    <property type="match status" value="2"/>
</dbReference>
<dbReference type="InterPro" id="IPR006626">
    <property type="entry name" value="PbH1"/>
</dbReference>
<dbReference type="Gene3D" id="2.60.120.260">
    <property type="entry name" value="Galactose-binding domain-like"/>
    <property type="match status" value="1"/>
</dbReference>
<dbReference type="InterPro" id="IPR033803">
    <property type="entry name" value="CBD-like_Golvesin-Xly"/>
</dbReference>
<dbReference type="SMART" id="SM00710">
    <property type="entry name" value="PbH1"/>
    <property type="match status" value="4"/>
</dbReference>
<dbReference type="Proteomes" id="UP001304300">
    <property type="component" value="Chromosome"/>
</dbReference>
<name>A0AAQ3LG36_9BACT</name>
<dbReference type="InterPro" id="IPR011050">
    <property type="entry name" value="Pectin_lyase_fold/virulence"/>
</dbReference>
<accession>A0AAQ3LG36</accession>
<organism evidence="2 3">
    <name type="scientific">Rubellicoccus peritrichatus</name>
    <dbReference type="NCBI Taxonomy" id="3080537"/>
    <lineage>
        <taxon>Bacteria</taxon>
        <taxon>Pseudomonadati</taxon>
        <taxon>Verrucomicrobiota</taxon>
        <taxon>Opitutia</taxon>
        <taxon>Puniceicoccales</taxon>
        <taxon>Cerasicoccaceae</taxon>
        <taxon>Rubellicoccus</taxon>
    </lineage>
</organism>